<dbReference type="SUPFAM" id="SSF56784">
    <property type="entry name" value="HAD-like"/>
    <property type="match status" value="1"/>
</dbReference>
<sequence>MFHILDIDNTLFFTNDLNNKAYIFALSLLGLKALAPCKRITRTVVASWYPSLTNAEMNDIIRMKQTYVSENLHLISINEELYQLLQEVNVNMVGLWTAADPSRIEKILDYNNITDYKHIRFSDKSQDDICLGIQEFCQIFNCEKNELCFYEDDRNVIIYLQLQGVKVKEVVV</sequence>
<reference evidence="1" key="1">
    <citation type="submission" date="2019-11" db="EMBL/GenBank/DDBJ databases">
        <authorList>
            <person name="Feng L."/>
        </authorList>
    </citation>
    <scope>NUCLEOTIDE SEQUENCE</scope>
    <source>
        <strain evidence="1">VparvulaLFYP99</strain>
    </source>
</reference>
<organism evidence="1">
    <name type="scientific">Veillonella parvula</name>
    <name type="common">Staphylococcus parvulus</name>
    <dbReference type="NCBI Taxonomy" id="29466"/>
    <lineage>
        <taxon>Bacteria</taxon>
        <taxon>Bacillati</taxon>
        <taxon>Bacillota</taxon>
        <taxon>Negativicutes</taxon>
        <taxon>Veillonellales</taxon>
        <taxon>Veillonellaceae</taxon>
        <taxon>Veillonella</taxon>
    </lineage>
</organism>
<proteinExistence type="predicted"/>
<gene>
    <name evidence="1" type="ORF">VPLFYP99_01868</name>
</gene>
<name>A0A6N3BT14_VEIPA</name>
<evidence type="ECO:0000313" key="1">
    <source>
        <dbReference type="EMBL" id="VYU05759.1"/>
    </source>
</evidence>
<accession>A0A6N3BT14</accession>
<protein>
    <submittedName>
        <fullName evidence="1">Uncharacterized protein</fullName>
    </submittedName>
</protein>
<dbReference type="AlphaFoldDB" id="A0A6N3BT14"/>
<dbReference type="EMBL" id="CACRUG010000006">
    <property type="protein sequence ID" value="VYU05759.1"/>
    <property type="molecule type" value="Genomic_DNA"/>
</dbReference>
<dbReference type="RefSeq" id="WP_156697356.1">
    <property type="nucleotide sequence ID" value="NZ_CACRUG010000006.1"/>
</dbReference>
<dbReference type="InterPro" id="IPR036412">
    <property type="entry name" value="HAD-like_sf"/>
</dbReference>